<dbReference type="Proteomes" id="UP000021053">
    <property type="component" value="Unassembled WGS sequence"/>
</dbReference>
<sequence length="77" mass="8540">MVARFYRRPDGNRIASLGHYTYDGRDTLLAWGWVGDPHCAFHAVGRPGHGWDAPRPGCPRAELVLDEADRVVGVLLV</sequence>
<organism evidence="1 2">
    <name type="scientific">Cryptosporangium arvum DSM 44712</name>
    <dbReference type="NCBI Taxonomy" id="927661"/>
    <lineage>
        <taxon>Bacteria</taxon>
        <taxon>Bacillati</taxon>
        <taxon>Actinomycetota</taxon>
        <taxon>Actinomycetes</taxon>
        <taxon>Cryptosporangiales</taxon>
        <taxon>Cryptosporangiaceae</taxon>
        <taxon>Cryptosporangium</taxon>
    </lineage>
</organism>
<reference evidence="1 2" key="1">
    <citation type="submission" date="2013-07" db="EMBL/GenBank/DDBJ databases">
        <authorList>
            <consortium name="DOE Joint Genome Institute"/>
            <person name="Eisen J."/>
            <person name="Huntemann M."/>
            <person name="Han J."/>
            <person name="Chen A."/>
            <person name="Kyrpides N."/>
            <person name="Mavromatis K."/>
            <person name="Markowitz V."/>
            <person name="Palaniappan K."/>
            <person name="Ivanova N."/>
            <person name="Schaumberg A."/>
            <person name="Pati A."/>
            <person name="Liolios K."/>
            <person name="Nordberg H.P."/>
            <person name="Cantor M.N."/>
            <person name="Hua S.X."/>
            <person name="Woyke T."/>
        </authorList>
    </citation>
    <scope>NUCLEOTIDE SEQUENCE [LARGE SCALE GENOMIC DNA]</scope>
    <source>
        <strain evidence="1 2">DSM 44712</strain>
    </source>
</reference>
<evidence type="ECO:0000313" key="2">
    <source>
        <dbReference type="Proteomes" id="UP000021053"/>
    </source>
</evidence>
<dbReference type="AlphaFoldDB" id="A0A010ZMA0"/>
<proteinExistence type="predicted"/>
<keyword evidence="2" id="KW-1185">Reference proteome</keyword>
<dbReference type="HOGENOM" id="CLU_2632188_0_0_11"/>
<dbReference type="RefSeq" id="WP_035848536.1">
    <property type="nucleotide sequence ID" value="NZ_KK073874.1"/>
</dbReference>
<evidence type="ECO:0000313" key="1">
    <source>
        <dbReference type="EMBL" id="EXG79764.1"/>
    </source>
</evidence>
<dbReference type="EMBL" id="JFBT01000001">
    <property type="protein sequence ID" value="EXG79764.1"/>
    <property type="molecule type" value="Genomic_DNA"/>
</dbReference>
<dbReference type="OrthoDB" id="5187921at2"/>
<protein>
    <submittedName>
        <fullName evidence="1">Uncharacterized protein</fullName>
    </submittedName>
</protein>
<gene>
    <name evidence="1" type="ORF">CryarDRAFT_0809</name>
</gene>
<accession>A0A010ZMA0</accession>
<name>A0A010ZMA0_9ACTN</name>
<comment type="caution">
    <text evidence="1">The sequence shown here is derived from an EMBL/GenBank/DDBJ whole genome shotgun (WGS) entry which is preliminary data.</text>
</comment>